<evidence type="ECO:0000256" key="2">
    <source>
        <dbReference type="SAM" id="Phobius"/>
    </source>
</evidence>
<dbReference type="Proteomes" id="UP000032300">
    <property type="component" value="Chromosome"/>
</dbReference>
<dbReference type="PANTHER" id="PTHR30273">
    <property type="entry name" value="PERIPLASMIC SIGNAL SENSOR AND SIGMA FACTOR ACTIVATOR FECR-RELATED"/>
    <property type="match status" value="1"/>
</dbReference>
<keyword evidence="2" id="KW-0812">Transmembrane</keyword>
<feature type="transmembrane region" description="Helical" evidence="2">
    <location>
        <begin position="79"/>
        <end position="99"/>
    </location>
</feature>
<dbReference type="RefSeq" id="WP_044335865.1">
    <property type="nucleotide sequence ID" value="NZ_CP010836.1"/>
</dbReference>
<feature type="domain" description="FecR protein" evidence="3">
    <location>
        <begin position="107"/>
        <end position="197"/>
    </location>
</feature>
<dbReference type="InterPro" id="IPR006311">
    <property type="entry name" value="TAT_signal"/>
</dbReference>
<evidence type="ECO:0000313" key="4">
    <source>
        <dbReference type="EMBL" id="AJP74267.1"/>
    </source>
</evidence>
<dbReference type="EMBL" id="CP010836">
    <property type="protein sequence ID" value="AJP74267.1"/>
    <property type="molecule type" value="Genomic_DNA"/>
</dbReference>
<sequence length="316" mass="33992">MTRPFPDTIDETARRWALRVQDAAFDDWDGLTAWLESDPAHLAAYETALDVDAWAVELLTQKRPPRPIAPARAPSRRRWFAAGGAMAAALVAAGGWTVLAPASGPREIATAAGEHRTVELGDGSRVILNGNTRITLDPKAPREVALASGEALFQIRHDAERPFVVTAHGTRLIDVGTVFNVVHDGTAIDVAVAEGAVDYSAGRQRIRLNPGDALSRSDAVSPPALRKASPQTIGSWQTGQLQYDDAPLDQVAGDLGRNTGQTIQARRGAERMRFTGTLMLEGSPQQVFARAGPLLGVRFIEEGDNWTMVPASAPRR</sequence>
<name>A0A7U5CUW6_9SPHN</name>
<dbReference type="PANTHER" id="PTHR30273:SF2">
    <property type="entry name" value="PROTEIN FECR"/>
    <property type="match status" value="1"/>
</dbReference>
<feature type="region of interest" description="Disordered" evidence="1">
    <location>
        <begin position="212"/>
        <end position="232"/>
    </location>
</feature>
<reference evidence="4 5" key="1">
    <citation type="journal article" date="2015" name="Int. J. Syst. Evol. Microbiol.">
        <title>Sphingomonas hengshuiensis sp. nov., isolated from lake wetland.</title>
        <authorList>
            <person name="Wei S."/>
            <person name="Wang T."/>
            <person name="Liu H."/>
            <person name="Zhang C."/>
            <person name="Guo J."/>
            <person name="Wang Q."/>
            <person name="Liang K."/>
            <person name="Zhang Z."/>
        </authorList>
    </citation>
    <scope>NUCLEOTIDE SEQUENCE [LARGE SCALE GENOMIC DNA]</scope>
    <source>
        <strain evidence="4 5">WHSC-8</strain>
    </source>
</reference>
<dbReference type="AlphaFoldDB" id="A0A7U5CUW6"/>
<evidence type="ECO:0000313" key="5">
    <source>
        <dbReference type="Proteomes" id="UP000032300"/>
    </source>
</evidence>
<protein>
    <recommendedName>
        <fullName evidence="3">FecR protein domain-containing protein</fullName>
    </recommendedName>
</protein>
<keyword evidence="2" id="KW-1133">Transmembrane helix</keyword>
<dbReference type="InterPro" id="IPR012373">
    <property type="entry name" value="Ferrdict_sens_TM"/>
</dbReference>
<reference evidence="4 5" key="2">
    <citation type="submission" date="2015-02" db="EMBL/GenBank/DDBJ databases">
        <title>The complete genome of Sphingomonas hengshuiensis sp. WHSC-8 isolated from soil of Hengshui Lake.</title>
        <authorList>
            <person name="Wei S."/>
            <person name="Guo J."/>
            <person name="Su C."/>
            <person name="Wu R."/>
            <person name="Zhang Z."/>
            <person name="Liang K."/>
            <person name="Li H."/>
            <person name="Wang T."/>
            <person name="Liu H."/>
            <person name="Zhang C."/>
            <person name="Li Z."/>
            <person name="Wang Q."/>
            <person name="Meng J."/>
        </authorList>
    </citation>
    <scope>NUCLEOTIDE SEQUENCE [LARGE SCALE GENOMIC DNA]</scope>
    <source>
        <strain evidence="4 5">WHSC-8</strain>
    </source>
</reference>
<keyword evidence="5" id="KW-1185">Reference proteome</keyword>
<dbReference type="Pfam" id="PF04773">
    <property type="entry name" value="FecR"/>
    <property type="match status" value="1"/>
</dbReference>
<keyword evidence="2" id="KW-0472">Membrane</keyword>
<dbReference type="KEGG" id="sphi:TS85_04790"/>
<dbReference type="Gene3D" id="2.60.120.1440">
    <property type="match status" value="1"/>
</dbReference>
<evidence type="ECO:0000259" key="3">
    <source>
        <dbReference type="Pfam" id="PF04773"/>
    </source>
</evidence>
<proteinExistence type="predicted"/>
<dbReference type="InterPro" id="IPR006860">
    <property type="entry name" value="FecR"/>
</dbReference>
<organism evidence="4 5">
    <name type="scientific">Sphingomonas hengshuiensis</name>
    <dbReference type="NCBI Taxonomy" id="1609977"/>
    <lineage>
        <taxon>Bacteria</taxon>
        <taxon>Pseudomonadati</taxon>
        <taxon>Pseudomonadota</taxon>
        <taxon>Alphaproteobacteria</taxon>
        <taxon>Sphingomonadales</taxon>
        <taxon>Sphingomonadaceae</taxon>
        <taxon>Sphingomonas</taxon>
    </lineage>
</organism>
<evidence type="ECO:0000256" key="1">
    <source>
        <dbReference type="SAM" id="MobiDB-lite"/>
    </source>
</evidence>
<dbReference type="PROSITE" id="PS51318">
    <property type="entry name" value="TAT"/>
    <property type="match status" value="1"/>
</dbReference>
<dbReference type="PIRSF" id="PIRSF018266">
    <property type="entry name" value="FecR"/>
    <property type="match status" value="1"/>
</dbReference>
<dbReference type="GO" id="GO:0016989">
    <property type="term" value="F:sigma factor antagonist activity"/>
    <property type="evidence" value="ECO:0007669"/>
    <property type="project" value="TreeGrafter"/>
</dbReference>
<accession>A0A7U5CUW6</accession>
<gene>
    <name evidence="4" type="ORF">TS85_04790</name>
</gene>